<name>A0ABU4C5D0_RHOGO</name>
<dbReference type="EMBL" id="JAWLKB010000061">
    <property type="protein sequence ID" value="MDV6271624.1"/>
    <property type="molecule type" value="Genomic_DNA"/>
</dbReference>
<evidence type="ECO:0000313" key="2">
    <source>
        <dbReference type="Proteomes" id="UP001185927"/>
    </source>
</evidence>
<organism evidence="1 2">
    <name type="scientific">Rhodococcus globerulus</name>
    <dbReference type="NCBI Taxonomy" id="33008"/>
    <lineage>
        <taxon>Bacteria</taxon>
        <taxon>Bacillati</taxon>
        <taxon>Actinomycetota</taxon>
        <taxon>Actinomycetes</taxon>
        <taxon>Mycobacteriales</taxon>
        <taxon>Nocardiaceae</taxon>
        <taxon>Rhodococcus</taxon>
    </lineage>
</organism>
<protein>
    <submittedName>
        <fullName evidence="1">Uncharacterized protein</fullName>
    </submittedName>
</protein>
<gene>
    <name evidence="1" type="ORF">R3Q16_34080</name>
</gene>
<comment type="caution">
    <text evidence="1">The sequence shown here is derived from an EMBL/GenBank/DDBJ whole genome shotgun (WGS) entry which is preliminary data.</text>
</comment>
<accession>A0ABU4C5D0</accession>
<proteinExistence type="predicted"/>
<evidence type="ECO:0000313" key="1">
    <source>
        <dbReference type="EMBL" id="MDV6271624.1"/>
    </source>
</evidence>
<dbReference type="Proteomes" id="UP001185927">
    <property type="component" value="Unassembled WGS sequence"/>
</dbReference>
<dbReference type="RefSeq" id="WP_317546204.1">
    <property type="nucleotide sequence ID" value="NZ_JAWLKB010000061.1"/>
</dbReference>
<sequence length="103" mass="11595">MATAPSRPSTESLYSADDLKALGYAGDRLTELFGFPEADRENWRAETIFAVERDVLASAARIVLDAFAPEWNLRLGMIGSNLPLGWPQMEQMLARVILRENRR</sequence>
<keyword evidence="2" id="KW-1185">Reference proteome</keyword>
<reference evidence="1 2" key="1">
    <citation type="submission" date="2023-10" db="EMBL/GenBank/DDBJ databases">
        <title>Development of a sustainable strategy for remediation of hydrocarbon-contaminated territories based on the waste exchange concept.</title>
        <authorList>
            <person name="Krivoruchko A."/>
        </authorList>
    </citation>
    <scope>NUCLEOTIDE SEQUENCE [LARGE SCALE GENOMIC DNA]</scope>
    <source>
        <strain evidence="1 2">IEGM 1203</strain>
    </source>
</reference>